<dbReference type="PANTHER" id="PTHR11616:SF240">
    <property type="entry name" value="BLOATED TUBULES, ISOFORM B-RELATED"/>
    <property type="match status" value="1"/>
</dbReference>
<feature type="transmembrane region" description="Helical" evidence="9">
    <location>
        <begin position="61"/>
        <end position="88"/>
    </location>
</feature>
<evidence type="ECO:0000256" key="8">
    <source>
        <dbReference type="SAM" id="MobiDB-lite"/>
    </source>
</evidence>
<keyword evidence="6 9" id="KW-1133">Transmembrane helix</keyword>
<comment type="subcellular location">
    <subcellularLocation>
        <location evidence="1">Membrane</location>
        <topology evidence="1">Multi-pass membrane protein</topology>
    </subcellularLocation>
</comment>
<feature type="non-terminal residue" evidence="11">
    <location>
        <position position="1"/>
    </location>
</feature>
<evidence type="ECO:0000256" key="3">
    <source>
        <dbReference type="ARBA" id="ARBA00022448"/>
    </source>
</evidence>
<feature type="transmembrane region" description="Helical" evidence="9">
    <location>
        <begin position="274"/>
        <end position="296"/>
    </location>
</feature>
<feature type="transmembrane region" description="Helical" evidence="9">
    <location>
        <begin position="137"/>
        <end position="160"/>
    </location>
</feature>
<evidence type="ECO:0000256" key="5">
    <source>
        <dbReference type="ARBA" id="ARBA00022847"/>
    </source>
</evidence>
<comment type="similarity">
    <text evidence="2">Belongs to the sodium:neurotransmitter symporter (SNF) (TC 2.A.22) family.</text>
</comment>
<feature type="transmembrane region" description="Helical" evidence="9">
    <location>
        <begin position="359"/>
        <end position="379"/>
    </location>
</feature>
<dbReference type="PRINTS" id="PR00176">
    <property type="entry name" value="NANEUSMPORT"/>
</dbReference>
<protein>
    <submittedName>
        <fullName evidence="11">Sodium- and chloride-dependent glycine transporter 2-like</fullName>
    </submittedName>
</protein>
<evidence type="ECO:0000313" key="10">
    <source>
        <dbReference type="Proteomes" id="UP000694941"/>
    </source>
</evidence>
<name>A0ABM1BT15_LIMPO</name>
<accession>A0ABM1BT15</accession>
<evidence type="ECO:0000256" key="6">
    <source>
        <dbReference type="ARBA" id="ARBA00022989"/>
    </source>
</evidence>
<dbReference type="InterPro" id="IPR037272">
    <property type="entry name" value="SNS_sf"/>
</dbReference>
<dbReference type="PROSITE" id="PS50267">
    <property type="entry name" value="NA_NEUROTRAN_SYMP_3"/>
    <property type="match status" value="1"/>
</dbReference>
<evidence type="ECO:0000256" key="7">
    <source>
        <dbReference type="ARBA" id="ARBA00023136"/>
    </source>
</evidence>
<feature type="transmembrane region" description="Helical" evidence="9">
    <location>
        <begin position="30"/>
        <end position="49"/>
    </location>
</feature>
<keyword evidence="4 9" id="KW-0812">Transmembrane</keyword>
<feature type="compositionally biased region" description="Acidic residues" evidence="8">
    <location>
        <begin position="430"/>
        <end position="451"/>
    </location>
</feature>
<dbReference type="Proteomes" id="UP000694941">
    <property type="component" value="Unplaced"/>
</dbReference>
<dbReference type="SUPFAM" id="SSF161070">
    <property type="entry name" value="SNF-like"/>
    <property type="match status" value="1"/>
</dbReference>
<dbReference type="GeneID" id="106472020"/>
<keyword evidence="3" id="KW-0813">Transport</keyword>
<dbReference type="InterPro" id="IPR000175">
    <property type="entry name" value="Na/ntran_symport"/>
</dbReference>
<feature type="region of interest" description="Disordered" evidence="8">
    <location>
        <begin position="427"/>
        <end position="469"/>
    </location>
</feature>
<keyword evidence="5" id="KW-0769">Symport</keyword>
<evidence type="ECO:0000256" key="9">
    <source>
        <dbReference type="SAM" id="Phobius"/>
    </source>
</evidence>
<evidence type="ECO:0000256" key="1">
    <source>
        <dbReference type="ARBA" id="ARBA00004141"/>
    </source>
</evidence>
<gene>
    <name evidence="11" type="primary">LOC106472020</name>
</gene>
<evidence type="ECO:0000256" key="2">
    <source>
        <dbReference type="ARBA" id="ARBA00006459"/>
    </source>
</evidence>
<feature type="transmembrane region" description="Helical" evidence="9">
    <location>
        <begin position="317"/>
        <end position="339"/>
    </location>
</feature>
<dbReference type="PANTHER" id="PTHR11616">
    <property type="entry name" value="SODIUM/CHLORIDE DEPENDENT TRANSPORTER"/>
    <property type="match status" value="1"/>
</dbReference>
<keyword evidence="7 9" id="KW-0472">Membrane</keyword>
<proteinExistence type="inferred from homology"/>
<keyword evidence="10" id="KW-1185">Reference proteome</keyword>
<organism evidence="10 11">
    <name type="scientific">Limulus polyphemus</name>
    <name type="common">Atlantic horseshoe crab</name>
    <dbReference type="NCBI Taxonomy" id="6850"/>
    <lineage>
        <taxon>Eukaryota</taxon>
        <taxon>Metazoa</taxon>
        <taxon>Ecdysozoa</taxon>
        <taxon>Arthropoda</taxon>
        <taxon>Chelicerata</taxon>
        <taxon>Merostomata</taxon>
        <taxon>Xiphosura</taxon>
        <taxon>Limulidae</taxon>
        <taxon>Limulus</taxon>
    </lineage>
</organism>
<evidence type="ECO:0000313" key="11">
    <source>
        <dbReference type="RefSeq" id="XP_013788103.2"/>
    </source>
</evidence>
<reference evidence="11" key="1">
    <citation type="submission" date="2025-08" db="UniProtKB">
        <authorList>
            <consortium name="RefSeq"/>
        </authorList>
    </citation>
    <scope>IDENTIFICATION</scope>
    <source>
        <tissue evidence="11">Muscle</tissue>
    </source>
</reference>
<dbReference type="RefSeq" id="XP_013788103.2">
    <property type="nucleotide sequence ID" value="XM_013932649.2"/>
</dbReference>
<sequence>LSDLYLIHFSNFVLDLTEGLHDLGAIKWQLALCLLACWVVIFFCLVRGIKSIGKVVYFTALFPYIVLVILLIRGATLNGAYDGILFYLTPEWHRLKEAKVWADAAMQIFFSLSPCWGGLITLASYNRFHNNCFRDSLIITFGNCSTSIFAGFVIFSIVGFMAHELGVPVSEVAAQEAHIGKVEEPVMAYPYRKRLYRTGLYQDKSGTQSGETELHPEQFTLIETVVTTIVDTCPHRLRRNKHYILGLCCTVMFLLGLLICTEGGMYVLQLLDNYCASFSALIIGVIEVLVIGWLYGIERFLDDVKVMLGWYPFHYQYWRIMWKFLTPFSIVAVLVFSWVDIHPTNYGSYVYPDWATAVGWALSMFSVSAIPLVACIKICKADGPIRKRIKTLLQPTEDWGPKLQMHRMETRSPKHTDSQVPLALPNYDPDCYDDNDFPDDQGDGQQEDTSDSEGLKLKIPSYPNHETGL</sequence>
<dbReference type="Pfam" id="PF00209">
    <property type="entry name" value="SNF"/>
    <property type="match status" value="2"/>
</dbReference>
<feature type="transmembrane region" description="Helical" evidence="9">
    <location>
        <begin position="244"/>
        <end position="268"/>
    </location>
</feature>
<evidence type="ECO:0000256" key="4">
    <source>
        <dbReference type="ARBA" id="ARBA00022692"/>
    </source>
</evidence>